<feature type="region of interest" description="Disordered" evidence="1">
    <location>
        <begin position="66"/>
        <end position="88"/>
    </location>
</feature>
<organism evidence="2 3">
    <name type="scientific">Devosia enhydra</name>
    <dbReference type="NCBI Taxonomy" id="665118"/>
    <lineage>
        <taxon>Bacteria</taxon>
        <taxon>Pseudomonadati</taxon>
        <taxon>Pseudomonadota</taxon>
        <taxon>Alphaproteobacteria</taxon>
        <taxon>Hyphomicrobiales</taxon>
        <taxon>Devosiaceae</taxon>
        <taxon>Devosia</taxon>
    </lineage>
</organism>
<dbReference type="STRING" id="665118.SAMN02983003_3873"/>
<accession>A0A1K2I371</accession>
<evidence type="ECO:0000313" key="2">
    <source>
        <dbReference type="EMBL" id="SFZ86679.1"/>
    </source>
</evidence>
<protein>
    <recommendedName>
        <fullName evidence="4">Helix-turn-helix domain-containing protein</fullName>
    </recommendedName>
</protein>
<dbReference type="AlphaFoldDB" id="A0A1K2I371"/>
<dbReference type="EMBL" id="FPKU01000004">
    <property type="protein sequence ID" value="SFZ86679.1"/>
    <property type="molecule type" value="Genomic_DNA"/>
</dbReference>
<evidence type="ECO:0000256" key="1">
    <source>
        <dbReference type="SAM" id="MobiDB-lite"/>
    </source>
</evidence>
<evidence type="ECO:0008006" key="4">
    <source>
        <dbReference type="Google" id="ProtNLM"/>
    </source>
</evidence>
<proteinExistence type="predicted"/>
<gene>
    <name evidence="2" type="ORF">SAMN02983003_3873</name>
</gene>
<evidence type="ECO:0000313" key="3">
    <source>
        <dbReference type="Proteomes" id="UP000183447"/>
    </source>
</evidence>
<keyword evidence="3" id="KW-1185">Reference proteome</keyword>
<sequence>MAHETLDWRSRPLQNMNAACEIAGLSAASLYRAQAEGRLEFKRLGGRTMVPTDSLIRFMESAEPWTPSQQGAAARAKRSARAAQNWMS</sequence>
<dbReference type="Proteomes" id="UP000183447">
    <property type="component" value="Unassembled WGS sequence"/>
</dbReference>
<reference evidence="2 3" key="1">
    <citation type="submission" date="2016-11" db="EMBL/GenBank/DDBJ databases">
        <authorList>
            <person name="Jaros S."/>
            <person name="Januszkiewicz K."/>
            <person name="Wedrychowicz H."/>
        </authorList>
    </citation>
    <scope>NUCLEOTIDE SEQUENCE [LARGE SCALE GENOMIC DNA]</scope>
    <source>
        <strain evidence="2 3">ATCC 23634</strain>
    </source>
</reference>
<name>A0A1K2I371_9HYPH</name>
<dbReference type="OrthoDB" id="8456216at2"/>
<dbReference type="RefSeq" id="WP_072346594.1">
    <property type="nucleotide sequence ID" value="NZ_FPKU01000004.1"/>
</dbReference>